<keyword evidence="3" id="KW-1185">Reference proteome</keyword>
<dbReference type="Proteomes" id="UP000758168">
    <property type="component" value="Unassembled WGS sequence"/>
</dbReference>
<dbReference type="GO" id="GO:0016491">
    <property type="term" value="F:oxidoreductase activity"/>
    <property type="evidence" value="ECO:0007669"/>
    <property type="project" value="UniProtKB-KW"/>
</dbReference>
<dbReference type="InterPro" id="IPR025877">
    <property type="entry name" value="MobA-like_NTP_Trfase"/>
</dbReference>
<evidence type="ECO:0000313" key="3">
    <source>
        <dbReference type="Proteomes" id="UP000758168"/>
    </source>
</evidence>
<accession>A0ABS4Z4L5</accession>
<organism evidence="2 3">
    <name type="scientific">Microlunatus capsulatus</name>
    <dbReference type="NCBI Taxonomy" id="99117"/>
    <lineage>
        <taxon>Bacteria</taxon>
        <taxon>Bacillati</taxon>
        <taxon>Actinomycetota</taxon>
        <taxon>Actinomycetes</taxon>
        <taxon>Propionibacteriales</taxon>
        <taxon>Propionibacteriaceae</taxon>
        <taxon>Microlunatus</taxon>
    </lineage>
</organism>
<feature type="domain" description="MobA-like NTP transferase" evidence="1">
    <location>
        <begin position="6"/>
        <end position="138"/>
    </location>
</feature>
<dbReference type="SUPFAM" id="SSF53448">
    <property type="entry name" value="Nucleotide-diphospho-sugar transferases"/>
    <property type="match status" value="1"/>
</dbReference>
<evidence type="ECO:0000259" key="1">
    <source>
        <dbReference type="Pfam" id="PF12804"/>
    </source>
</evidence>
<keyword evidence="2" id="KW-0560">Oxidoreductase</keyword>
<evidence type="ECO:0000313" key="2">
    <source>
        <dbReference type="EMBL" id="MBP2415685.1"/>
    </source>
</evidence>
<dbReference type="EMBL" id="JAGIOB010000001">
    <property type="protein sequence ID" value="MBP2415685.1"/>
    <property type="molecule type" value="Genomic_DNA"/>
</dbReference>
<dbReference type="Pfam" id="PF12804">
    <property type="entry name" value="NTP_transf_3"/>
    <property type="match status" value="1"/>
</dbReference>
<protein>
    <submittedName>
        <fullName evidence="2">Nicotine blue oxidoreductase</fullName>
        <ecNumber evidence="2">1.1.1.328</ecNumber>
    </submittedName>
</protein>
<dbReference type="PANTHER" id="PTHR43777">
    <property type="entry name" value="MOLYBDENUM COFACTOR CYTIDYLYLTRANSFERASE"/>
    <property type="match status" value="1"/>
</dbReference>
<dbReference type="Gene3D" id="3.90.550.10">
    <property type="entry name" value="Spore Coat Polysaccharide Biosynthesis Protein SpsA, Chain A"/>
    <property type="match status" value="1"/>
</dbReference>
<gene>
    <name evidence="2" type="ORF">JOF54_000607</name>
</gene>
<comment type="caution">
    <text evidence="2">The sequence shown here is derived from an EMBL/GenBank/DDBJ whole genome shotgun (WGS) entry which is preliminary data.</text>
</comment>
<proteinExistence type="predicted"/>
<dbReference type="PANTHER" id="PTHR43777:SF1">
    <property type="entry name" value="MOLYBDENUM COFACTOR CYTIDYLYLTRANSFERASE"/>
    <property type="match status" value="1"/>
</dbReference>
<sequence length="162" mass="15832">MRVLVDGGCDPVLVVLGCGAAEASALLAADPVTGADVRTLTHPGWADGLAGSLRHGLDAAARLRPAAVVVHLVDLPDVGPAVVRRLLAAAPPAPDVLARAGYDGRPGHPVLVGPVHLAPLAAGLAGDTGGQAYLAAHDATVVGCGDLAAGHDVDVPAGSARA</sequence>
<dbReference type="EC" id="1.1.1.328" evidence="2"/>
<name>A0ABS4Z4L5_9ACTN</name>
<reference evidence="2 3" key="1">
    <citation type="submission" date="2021-03" db="EMBL/GenBank/DDBJ databases">
        <title>Sequencing the genomes of 1000 actinobacteria strains.</title>
        <authorList>
            <person name="Klenk H.-P."/>
        </authorList>
    </citation>
    <scope>NUCLEOTIDE SEQUENCE [LARGE SCALE GENOMIC DNA]</scope>
    <source>
        <strain evidence="2 3">DSM 12936</strain>
    </source>
</reference>
<dbReference type="InterPro" id="IPR029044">
    <property type="entry name" value="Nucleotide-diphossugar_trans"/>
</dbReference>